<dbReference type="STRING" id="945553.A0A0D2N105"/>
<organism evidence="2 3">
    <name type="scientific">Hypholoma sublateritium (strain FD-334 SS-4)</name>
    <dbReference type="NCBI Taxonomy" id="945553"/>
    <lineage>
        <taxon>Eukaryota</taxon>
        <taxon>Fungi</taxon>
        <taxon>Dikarya</taxon>
        <taxon>Basidiomycota</taxon>
        <taxon>Agaricomycotina</taxon>
        <taxon>Agaricomycetes</taxon>
        <taxon>Agaricomycetidae</taxon>
        <taxon>Agaricales</taxon>
        <taxon>Agaricineae</taxon>
        <taxon>Strophariaceae</taxon>
        <taxon>Hypholoma</taxon>
    </lineage>
</organism>
<dbReference type="OMA" id="VEDQACK"/>
<dbReference type="Proteomes" id="UP000054270">
    <property type="component" value="Unassembled WGS sequence"/>
</dbReference>
<proteinExistence type="predicted"/>
<dbReference type="EMBL" id="KN817856">
    <property type="protein sequence ID" value="KJA12884.1"/>
    <property type="molecule type" value="Genomic_DNA"/>
</dbReference>
<name>A0A0D2N105_HYPSF</name>
<dbReference type="AlphaFoldDB" id="A0A0D2N105"/>
<dbReference type="InterPro" id="IPR038717">
    <property type="entry name" value="Tc1-like_DDE_dom"/>
</dbReference>
<evidence type="ECO:0000259" key="1">
    <source>
        <dbReference type="Pfam" id="PF13358"/>
    </source>
</evidence>
<dbReference type="Gene3D" id="3.30.420.10">
    <property type="entry name" value="Ribonuclease H-like superfamily/Ribonuclease H"/>
    <property type="match status" value="1"/>
</dbReference>
<reference evidence="3" key="1">
    <citation type="submission" date="2014-04" db="EMBL/GenBank/DDBJ databases">
        <title>Evolutionary Origins and Diversification of the Mycorrhizal Mutualists.</title>
        <authorList>
            <consortium name="DOE Joint Genome Institute"/>
            <consortium name="Mycorrhizal Genomics Consortium"/>
            <person name="Kohler A."/>
            <person name="Kuo A."/>
            <person name="Nagy L.G."/>
            <person name="Floudas D."/>
            <person name="Copeland A."/>
            <person name="Barry K.W."/>
            <person name="Cichocki N."/>
            <person name="Veneault-Fourrey C."/>
            <person name="LaButti K."/>
            <person name="Lindquist E.A."/>
            <person name="Lipzen A."/>
            <person name="Lundell T."/>
            <person name="Morin E."/>
            <person name="Murat C."/>
            <person name="Riley R."/>
            <person name="Ohm R."/>
            <person name="Sun H."/>
            <person name="Tunlid A."/>
            <person name="Henrissat B."/>
            <person name="Grigoriev I.V."/>
            <person name="Hibbett D.S."/>
            <person name="Martin F."/>
        </authorList>
    </citation>
    <scope>NUCLEOTIDE SEQUENCE [LARGE SCALE GENOMIC DNA]</scope>
    <source>
        <strain evidence="3">FD-334 SS-4</strain>
    </source>
</reference>
<dbReference type="GO" id="GO:0003676">
    <property type="term" value="F:nucleic acid binding"/>
    <property type="evidence" value="ECO:0007669"/>
    <property type="project" value="InterPro"/>
</dbReference>
<dbReference type="OrthoDB" id="2142724at2759"/>
<feature type="domain" description="Tc1-like transposase DDE" evidence="1">
    <location>
        <begin position="2"/>
        <end position="70"/>
    </location>
</feature>
<protein>
    <recommendedName>
        <fullName evidence="1">Tc1-like transposase DDE domain-containing protein</fullName>
    </recommendedName>
</protein>
<accession>A0A0D2N105</accession>
<evidence type="ECO:0000313" key="2">
    <source>
        <dbReference type="EMBL" id="KJA12884.1"/>
    </source>
</evidence>
<dbReference type="InterPro" id="IPR036397">
    <property type="entry name" value="RNaseH_sf"/>
</dbReference>
<evidence type="ECO:0000313" key="3">
    <source>
        <dbReference type="Proteomes" id="UP000054270"/>
    </source>
</evidence>
<feature type="non-terminal residue" evidence="2">
    <location>
        <position position="1"/>
    </location>
</feature>
<sequence length="74" mass="8416">QRYSVLPALTSEGIIAFDIFEGSVNKERFIQFINEQVATRLNPYPGPWSVVILDNCVIHHDEDIRQLIEVECGA</sequence>
<keyword evidence="3" id="KW-1185">Reference proteome</keyword>
<gene>
    <name evidence="2" type="ORF">HYPSUDRAFT_152196</name>
</gene>
<dbReference type="Pfam" id="PF13358">
    <property type="entry name" value="DDE_3"/>
    <property type="match status" value="1"/>
</dbReference>